<proteinExistence type="predicted"/>
<dbReference type="EMBL" id="JACHMY010000001">
    <property type="protein sequence ID" value="MBB5833480.1"/>
    <property type="molecule type" value="Genomic_DNA"/>
</dbReference>
<dbReference type="Proteomes" id="UP000549971">
    <property type="component" value="Unassembled WGS sequence"/>
</dbReference>
<dbReference type="GO" id="GO:0016787">
    <property type="term" value="F:hydrolase activity"/>
    <property type="evidence" value="ECO:0007669"/>
    <property type="project" value="UniProtKB-KW"/>
</dbReference>
<evidence type="ECO:0000313" key="2">
    <source>
        <dbReference type="EMBL" id="MBB5833480.1"/>
    </source>
</evidence>
<dbReference type="Pfam" id="PF01471">
    <property type="entry name" value="PG_binding_1"/>
    <property type="match status" value="1"/>
</dbReference>
<dbReference type="AlphaFoldDB" id="A0A7W9J178"/>
<gene>
    <name evidence="2" type="ORF">HDA39_000214</name>
</gene>
<reference evidence="2 3" key="1">
    <citation type="submission" date="2020-08" db="EMBL/GenBank/DDBJ databases">
        <title>Sequencing the genomes of 1000 actinobacteria strains.</title>
        <authorList>
            <person name="Klenk H.-P."/>
        </authorList>
    </citation>
    <scope>NUCLEOTIDE SEQUENCE [LARGE SCALE GENOMIC DNA]</scope>
    <source>
        <strain evidence="2 3">DSM 28967</strain>
    </source>
</reference>
<keyword evidence="2" id="KW-0378">Hydrolase</keyword>
<dbReference type="InterPro" id="IPR002477">
    <property type="entry name" value="Peptidoglycan-bd-like"/>
</dbReference>
<evidence type="ECO:0000259" key="1">
    <source>
        <dbReference type="Pfam" id="PF01471"/>
    </source>
</evidence>
<accession>A0A7W9J178</accession>
<dbReference type="RefSeq" id="WP_184793364.1">
    <property type="nucleotide sequence ID" value="NZ_JACHMY010000001.1"/>
</dbReference>
<feature type="domain" description="Peptidoglycan binding-like" evidence="1">
    <location>
        <begin position="38"/>
        <end position="91"/>
    </location>
</feature>
<dbReference type="Gene3D" id="1.10.101.10">
    <property type="entry name" value="PGBD-like superfamily/PGBD"/>
    <property type="match status" value="1"/>
</dbReference>
<organism evidence="2 3">
    <name type="scientific">Kribbella italica</name>
    <dbReference type="NCBI Taxonomy" id="1540520"/>
    <lineage>
        <taxon>Bacteria</taxon>
        <taxon>Bacillati</taxon>
        <taxon>Actinomycetota</taxon>
        <taxon>Actinomycetes</taxon>
        <taxon>Propionibacteriales</taxon>
        <taxon>Kribbellaceae</taxon>
        <taxon>Kribbella</taxon>
    </lineage>
</organism>
<evidence type="ECO:0000313" key="3">
    <source>
        <dbReference type="Proteomes" id="UP000549971"/>
    </source>
</evidence>
<sequence>MAALPTCYRTLKVVTPINYAILPAAANLECQMGIGSAGPQVTPLQVSLNRCHGAGLAVDSKYGPKTAAAVRAVQAANGIAADGIYGPDTRRVVKWLFSDGRCLRVLGP</sequence>
<dbReference type="InterPro" id="IPR036365">
    <property type="entry name" value="PGBD-like_sf"/>
</dbReference>
<dbReference type="InterPro" id="IPR036366">
    <property type="entry name" value="PGBDSf"/>
</dbReference>
<keyword evidence="3" id="KW-1185">Reference proteome</keyword>
<name>A0A7W9J178_9ACTN</name>
<dbReference type="SUPFAM" id="SSF47090">
    <property type="entry name" value="PGBD-like"/>
    <property type="match status" value="1"/>
</dbReference>
<comment type="caution">
    <text evidence="2">The sequence shown here is derived from an EMBL/GenBank/DDBJ whole genome shotgun (WGS) entry which is preliminary data.</text>
</comment>
<protein>
    <submittedName>
        <fullName evidence="2">Peptidoglycan hydrolase-like protein with peptidoglycan-binding domain</fullName>
    </submittedName>
</protein>